<dbReference type="InterPro" id="IPR050366">
    <property type="entry name" value="BP-dependent_transpt_permease"/>
</dbReference>
<proteinExistence type="predicted"/>
<evidence type="ECO:0000313" key="9">
    <source>
        <dbReference type="EMBL" id="MPM93647.1"/>
    </source>
</evidence>
<dbReference type="PROSITE" id="PS50928">
    <property type="entry name" value="ABC_TM1"/>
    <property type="match status" value="1"/>
</dbReference>
<evidence type="ECO:0000256" key="3">
    <source>
        <dbReference type="ARBA" id="ARBA00022475"/>
    </source>
</evidence>
<dbReference type="CDD" id="cd06261">
    <property type="entry name" value="TM_PBP2"/>
    <property type="match status" value="1"/>
</dbReference>
<evidence type="ECO:0000256" key="2">
    <source>
        <dbReference type="ARBA" id="ARBA00022448"/>
    </source>
</evidence>
<name>A0A645DW98_9ZZZZ</name>
<feature type="domain" description="ABC transmembrane type-1" evidence="8">
    <location>
        <begin position="1"/>
        <end position="113"/>
    </location>
</feature>
<dbReference type="PANTHER" id="PTHR43386">
    <property type="entry name" value="OLIGOPEPTIDE TRANSPORT SYSTEM PERMEASE PROTEIN APPC"/>
    <property type="match status" value="1"/>
</dbReference>
<keyword evidence="3" id="KW-1003">Cell membrane</keyword>
<dbReference type="GO" id="GO:0005886">
    <property type="term" value="C:plasma membrane"/>
    <property type="evidence" value="ECO:0007669"/>
    <property type="project" value="UniProtKB-SubCell"/>
</dbReference>
<dbReference type="Pfam" id="PF00528">
    <property type="entry name" value="BPD_transp_1"/>
    <property type="match status" value="1"/>
</dbReference>
<keyword evidence="4 7" id="KW-0812">Transmembrane</keyword>
<dbReference type="SUPFAM" id="SSF161098">
    <property type="entry name" value="MetI-like"/>
    <property type="match status" value="1"/>
</dbReference>
<feature type="transmembrane region" description="Helical" evidence="7">
    <location>
        <begin position="87"/>
        <end position="112"/>
    </location>
</feature>
<organism evidence="9">
    <name type="scientific">bioreactor metagenome</name>
    <dbReference type="NCBI Taxonomy" id="1076179"/>
    <lineage>
        <taxon>unclassified sequences</taxon>
        <taxon>metagenomes</taxon>
        <taxon>ecological metagenomes</taxon>
    </lineage>
</organism>
<keyword evidence="5 7" id="KW-1133">Transmembrane helix</keyword>
<keyword evidence="6 7" id="KW-0472">Membrane</keyword>
<comment type="subcellular location">
    <subcellularLocation>
        <location evidence="1">Cell membrane</location>
        <topology evidence="1">Multi-pass membrane protein</topology>
    </subcellularLocation>
</comment>
<dbReference type="GO" id="GO:0055085">
    <property type="term" value="P:transmembrane transport"/>
    <property type="evidence" value="ECO:0007669"/>
    <property type="project" value="InterPro"/>
</dbReference>
<evidence type="ECO:0000259" key="8">
    <source>
        <dbReference type="PROSITE" id="PS50928"/>
    </source>
</evidence>
<dbReference type="InterPro" id="IPR035906">
    <property type="entry name" value="MetI-like_sf"/>
</dbReference>
<dbReference type="AlphaFoldDB" id="A0A645DW98"/>
<gene>
    <name evidence="9" type="primary">gsiD_39</name>
    <name evidence="9" type="ORF">SDC9_140787</name>
</gene>
<evidence type="ECO:0000256" key="6">
    <source>
        <dbReference type="ARBA" id="ARBA00023136"/>
    </source>
</evidence>
<accession>A0A645DW98</accession>
<evidence type="ECO:0000256" key="5">
    <source>
        <dbReference type="ARBA" id="ARBA00022989"/>
    </source>
</evidence>
<feature type="transmembrane region" description="Helical" evidence="7">
    <location>
        <begin position="41"/>
        <end position="67"/>
    </location>
</feature>
<keyword evidence="2" id="KW-0813">Transport</keyword>
<evidence type="ECO:0000256" key="1">
    <source>
        <dbReference type="ARBA" id="ARBA00004651"/>
    </source>
</evidence>
<protein>
    <submittedName>
        <fullName evidence="9">Glutathione transport system permease protein GsiD</fullName>
    </submittedName>
</protein>
<sequence>MLTRLVRSLTMVEKNKTYVEAMNSIGYSDARIMFRHILPNCISTITVQITLDLAYAILDLAALSFLGLGVQPPTADWGAMLDEGRNFLLQTPMLAIAPGLAIVVVVVSLNIFSDGLHQYFEPIQRKLPSFKKLEKREAKMRAKNEKETAGA</sequence>
<dbReference type="InterPro" id="IPR000515">
    <property type="entry name" value="MetI-like"/>
</dbReference>
<evidence type="ECO:0000256" key="4">
    <source>
        <dbReference type="ARBA" id="ARBA00022692"/>
    </source>
</evidence>
<dbReference type="Gene3D" id="1.10.3720.10">
    <property type="entry name" value="MetI-like"/>
    <property type="match status" value="1"/>
</dbReference>
<evidence type="ECO:0000256" key="7">
    <source>
        <dbReference type="SAM" id="Phobius"/>
    </source>
</evidence>
<dbReference type="EMBL" id="VSSQ01040412">
    <property type="protein sequence ID" value="MPM93647.1"/>
    <property type="molecule type" value="Genomic_DNA"/>
</dbReference>
<comment type="caution">
    <text evidence="9">The sequence shown here is derived from an EMBL/GenBank/DDBJ whole genome shotgun (WGS) entry which is preliminary data.</text>
</comment>
<dbReference type="PANTHER" id="PTHR43386:SF25">
    <property type="entry name" value="PEPTIDE ABC TRANSPORTER PERMEASE PROTEIN"/>
    <property type="match status" value="1"/>
</dbReference>
<reference evidence="9" key="1">
    <citation type="submission" date="2019-08" db="EMBL/GenBank/DDBJ databases">
        <authorList>
            <person name="Kucharzyk K."/>
            <person name="Murdoch R.W."/>
            <person name="Higgins S."/>
            <person name="Loffler F."/>
        </authorList>
    </citation>
    <scope>NUCLEOTIDE SEQUENCE</scope>
</reference>